<keyword evidence="12" id="KW-1185">Reference proteome</keyword>
<evidence type="ECO:0000256" key="10">
    <source>
        <dbReference type="RuleBase" id="RU003500"/>
    </source>
</evidence>
<dbReference type="PANTHER" id="PTHR12027">
    <property type="entry name" value="WNT RELATED"/>
    <property type="match status" value="1"/>
</dbReference>
<dbReference type="PANTHER" id="PTHR12027:SF72">
    <property type="entry name" value="PROTEIN WNT-6"/>
    <property type="match status" value="1"/>
</dbReference>
<keyword evidence="5" id="KW-0272">Extracellular matrix</keyword>
<gene>
    <name evidence="11" type="ORF">CUNI_LOCUS13773</name>
</gene>
<evidence type="ECO:0000256" key="9">
    <source>
        <dbReference type="ARBA" id="ARBA00023288"/>
    </source>
</evidence>
<keyword evidence="8" id="KW-0325">Glycoprotein</keyword>
<dbReference type="Pfam" id="PF00110">
    <property type="entry name" value="wnt"/>
    <property type="match status" value="1"/>
</dbReference>
<dbReference type="GO" id="GO:0005615">
    <property type="term" value="C:extracellular space"/>
    <property type="evidence" value="ECO:0007669"/>
    <property type="project" value="TreeGrafter"/>
</dbReference>
<organism evidence="11 12">
    <name type="scientific">Candidula unifasciata</name>
    <dbReference type="NCBI Taxonomy" id="100452"/>
    <lineage>
        <taxon>Eukaryota</taxon>
        <taxon>Metazoa</taxon>
        <taxon>Spiralia</taxon>
        <taxon>Lophotrochozoa</taxon>
        <taxon>Mollusca</taxon>
        <taxon>Gastropoda</taxon>
        <taxon>Heterobranchia</taxon>
        <taxon>Euthyneura</taxon>
        <taxon>Panpulmonata</taxon>
        <taxon>Eupulmonata</taxon>
        <taxon>Stylommatophora</taxon>
        <taxon>Helicina</taxon>
        <taxon>Helicoidea</taxon>
        <taxon>Geomitridae</taxon>
        <taxon>Candidula</taxon>
    </lineage>
</organism>
<dbReference type="GO" id="GO:0005125">
    <property type="term" value="F:cytokine activity"/>
    <property type="evidence" value="ECO:0007669"/>
    <property type="project" value="TreeGrafter"/>
</dbReference>
<evidence type="ECO:0000256" key="8">
    <source>
        <dbReference type="ARBA" id="ARBA00023180"/>
    </source>
</evidence>
<evidence type="ECO:0000313" key="11">
    <source>
        <dbReference type="EMBL" id="CAG5128215.1"/>
    </source>
</evidence>
<dbReference type="EMBL" id="CAJHNH020002979">
    <property type="protein sequence ID" value="CAG5128215.1"/>
    <property type="molecule type" value="Genomic_DNA"/>
</dbReference>
<reference evidence="11" key="1">
    <citation type="submission" date="2021-04" db="EMBL/GenBank/DDBJ databases">
        <authorList>
            <consortium name="Molecular Ecology Group"/>
        </authorList>
    </citation>
    <scope>NUCLEOTIDE SEQUENCE</scope>
</reference>
<feature type="non-terminal residue" evidence="11">
    <location>
        <position position="66"/>
    </location>
</feature>
<keyword evidence="9" id="KW-0449">Lipoprotein</keyword>
<comment type="caution">
    <text evidence="11">The sequence shown here is derived from an EMBL/GenBank/DDBJ whole genome shotgun (WGS) entry which is preliminary data.</text>
</comment>
<dbReference type="AlphaFoldDB" id="A0A8S3ZKE5"/>
<sequence>MDSNSICKKTRRLAGIQKTICKREPEIVAEVAKGAKIALMECKYQFRSRRWNCTTAKRSISRILRN</sequence>
<dbReference type="GO" id="GO:0005109">
    <property type="term" value="F:frizzled binding"/>
    <property type="evidence" value="ECO:0007669"/>
    <property type="project" value="TreeGrafter"/>
</dbReference>
<dbReference type="Proteomes" id="UP000678393">
    <property type="component" value="Unassembled WGS sequence"/>
</dbReference>
<evidence type="ECO:0000313" key="12">
    <source>
        <dbReference type="Proteomes" id="UP000678393"/>
    </source>
</evidence>
<name>A0A8S3ZKE5_9EUPU</name>
<accession>A0A8S3ZKE5</accession>
<comment type="similarity">
    <text evidence="2 10">Belongs to the Wnt family.</text>
</comment>
<evidence type="ECO:0000256" key="6">
    <source>
        <dbReference type="ARBA" id="ARBA00022687"/>
    </source>
</evidence>
<keyword evidence="3 10" id="KW-0217">Developmental protein</keyword>
<protein>
    <recommendedName>
        <fullName evidence="10">Protein Wnt</fullName>
    </recommendedName>
</protein>
<dbReference type="GO" id="GO:0030182">
    <property type="term" value="P:neuron differentiation"/>
    <property type="evidence" value="ECO:0007669"/>
    <property type="project" value="TreeGrafter"/>
</dbReference>
<dbReference type="GO" id="GO:0045165">
    <property type="term" value="P:cell fate commitment"/>
    <property type="evidence" value="ECO:0007669"/>
    <property type="project" value="TreeGrafter"/>
</dbReference>
<evidence type="ECO:0000256" key="4">
    <source>
        <dbReference type="ARBA" id="ARBA00022525"/>
    </source>
</evidence>
<comment type="subcellular location">
    <subcellularLocation>
        <location evidence="1 10">Secreted</location>
        <location evidence="1 10">Extracellular space</location>
        <location evidence="1 10">Extracellular matrix</location>
    </subcellularLocation>
</comment>
<evidence type="ECO:0000256" key="3">
    <source>
        <dbReference type="ARBA" id="ARBA00022473"/>
    </source>
</evidence>
<proteinExistence type="inferred from homology"/>
<keyword evidence="7" id="KW-1015">Disulfide bond</keyword>
<dbReference type="OrthoDB" id="5945655at2759"/>
<dbReference type="GO" id="GO:0060070">
    <property type="term" value="P:canonical Wnt signaling pathway"/>
    <property type="evidence" value="ECO:0007669"/>
    <property type="project" value="TreeGrafter"/>
</dbReference>
<dbReference type="InterPro" id="IPR005817">
    <property type="entry name" value="Wnt"/>
</dbReference>
<keyword evidence="4" id="KW-0964">Secreted</keyword>
<comment type="function">
    <text evidence="10">Ligand for members of the frizzled family of seven transmembrane receptors.</text>
</comment>
<keyword evidence="6 10" id="KW-0879">Wnt signaling pathway</keyword>
<evidence type="ECO:0000256" key="2">
    <source>
        <dbReference type="ARBA" id="ARBA00005683"/>
    </source>
</evidence>
<evidence type="ECO:0000256" key="5">
    <source>
        <dbReference type="ARBA" id="ARBA00022530"/>
    </source>
</evidence>
<evidence type="ECO:0000256" key="1">
    <source>
        <dbReference type="ARBA" id="ARBA00004498"/>
    </source>
</evidence>
<evidence type="ECO:0000256" key="7">
    <source>
        <dbReference type="ARBA" id="ARBA00023157"/>
    </source>
</evidence>